<feature type="domain" description="BIG2" evidence="1">
    <location>
        <begin position="1095"/>
        <end position="1173"/>
    </location>
</feature>
<accession>A0A172ZEN2</accession>
<dbReference type="OrthoDB" id="38701at2"/>
<dbReference type="InterPro" id="IPR032480">
    <property type="entry name" value="DUF5057"/>
</dbReference>
<feature type="domain" description="BIG2" evidence="1">
    <location>
        <begin position="1178"/>
        <end position="1261"/>
    </location>
</feature>
<dbReference type="RefSeq" id="WP_060532948.1">
    <property type="nucleotide sequence ID" value="NZ_CP013023.1"/>
</dbReference>
<dbReference type="Gene3D" id="2.60.40.1080">
    <property type="match status" value="4"/>
</dbReference>
<organism evidence="2 3">
    <name type="scientific">Paenibacillus bovis</name>
    <dbReference type="NCBI Taxonomy" id="1616788"/>
    <lineage>
        <taxon>Bacteria</taxon>
        <taxon>Bacillati</taxon>
        <taxon>Bacillota</taxon>
        <taxon>Bacilli</taxon>
        <taxon>Bacillales</taxon>
        <taxon>Paenibacillaceae</taxon>
        <taxon>Paenibacillus</taxon>
    </lineage>
</organism>
<gene>
    <name evidence="2" type="ORF">AR543_06795</name>
</gene>
<sequence length="1549" mass="164526">MTPKKRRFTLVLLLIGLLSIPLIHMMAGASTPYQIRILEINDNGDFALSTQLQGTSNVTVTTMRMKQFVALREDLDGKYDAIYIGKGTYSTAGVSGQDHNTAAVMNDITHLKADTIVNSYIAKGLPVILHTSILNQAANTSKAADDQRILYSTFASYNTTAGKMANVYFVTDATLPSTVTQIKNTGSSLYKMMTQRPQFAISSSPVDYNTNKAFSYKVGDQLKFAFTTDNIASYTSDNVRANLYLSVDKVLQMGNDDLVATSSLNSANGMLNYTLPKAYSGLLYWKLEIVNTQSGSTLSNYASGVIRYQDEKTIVRVLQIMPSDNTSSSLLSATNMVQSYLGGADYQLNIKPIQVAEFNTTAYKNLNGTYDMLIFGFRDEYNLYATLTDASIKAVQNFAASGQAVMLTHDTIYESSLQSIKTKPWIDAFQTLSGQIAPKTNIGLNAVNASNSTQVVNTGLLTAYPFDLSQKPGNTNGYVGQINTTHDQYFTLNLEDPDIVSWYNIIGSNRDVQDSWNHYYTYSNGNITYSGTGHTNTGFPEWEQKLFVNTMYRAFIGSNHAPDISVTAPQDGSSKPSYLRDLVLSYTPNDWDLKDRTLYTSVKFKANGAYLTDLEIPEKAVVTGQTISQTFTNPLPKGGSLQIEILARDKQGAITTKTVTLVINPAKANLLTERKIISGVDTTTNSAVSGQPVSLLYSVTPQTIAYSSVSSEEQGFAHMAVSDILYTETLPPNLEIDKASLPKGMTYTGTAATGYTLSMPMADIAYSLTSTNGVQSYTPDKADPVTFKLNVTPTAKGAYNLLNAKLAFNDIHGTNILGTAGNYNFFIKNDIKMDASGFSSEGKMAGGGNVTLNGGFNIGSKLTNTTGSTPVLIAGGNLDAGTNGGSVQNGVAVYGGTFTGPVYKTYTAVPGKPIDFTTAFTKLTNVSSQVAALTVNGMTKTEYGNLSLTGIDPSLNVFNVSGSDISSTNSLSINVPKNSTVIVNVSGTSVSMQGGLSIKDTNGIDLNTGQVLFNFPQTNSLTIGSMGVKGTILAPQAAVSFGGSIQGTLIGASLSGRGTGAALPLFNGNVPLPNSSTDTKTTIVFPDIIFQSVVKVSSLSLKDETMLVGDQKLLIPVILPIDANNKVLTWSSDNPAVLKVTPSGETATATAISPGTAHITITTTDGSKITYTSTVNVIQPGLVITGSPTLNVNEQKTYTAVLTPANPTSTVKWSFKDPNESKATLTADTSNPWNVIIRGISPGTITMVATVTTPNGRTYTAELPVTIPNPLQLKINGPATTPVSKMPVTLSVTASPENLMPKQLQWSISSSAPDGAASLQTGTNGTAQLTALKEGTVVITVQGDGKTATHTLVITDAPALNGPATVSMGQVIDLTASLASGTLTSTSWSLSDSSVGKAKILSGANSSTLQLGGLVPGPITLNVTIGGKPLSKTITVEPVNLTFLANRQNARDNLQIGNLSTYNLKQDLVFAIDPNERLAEDIWKNVVFGTTDKDLVILNASTGQLTPLKKGTATITATYKSYPTIKATTTVTIKDLGDSSGPSQDGNRY</sequence>
<dbReference type="Proteomes" id="UP000078148">
    <property type="component" value="Chromosome"/>
</dbReference>
<reference evidence="2 3" key="2">
    <citation type="journal article" date="2016" name="Int. J. Syst. Evol. Microbiol.">
        <title>Paenibacillus bovis sp. nov., isolated from raw yak (Bos grunniens) milk.</title>
        <authorList>
            <person name="Gao C."/>
            <person name="Han J."/>
            <person name="Liu Z."/>
            <person name="Xu X."/>
            <person name="Hang F."/>
            <person name="Wu Z."/>
        </authorList>
    </citation>
    <scope>NUCLEOTIDE SEQUENCE [LARGE SCALE GENOMIC DNA]</scope>
    <source>
        <strain evidence="2 3">BD3526</strain>
    </source>
</reference>
<dbReference type="Pfam" id="PF16480">
    <property type="entry name" value="DUF5057"/>
    <property type="match status" value="1"/>
</dbReference>
<evidence type="ECO:0000259" key="1">
    <source>
        <dbReference type="SMART" id="SM00635"/>
    </source>
</evidence>
<dbReference type="InterPro" id="IPR026588">
    <property type="entry name" value="Choice_anch_A"/>
</dbReference>
<dbReference type="InterPro" id="IPR003343">
    <property type="entry name" value="Big_2"/>
</dbReference>
<evidence type="ECO:0000313" key="2">
    <source>
        <dbReference type="EMBL" id="ANF95737.1"/>
    </source>
</evidence>
<evidence type="ECO:0000313" key="3">
    <source>
        <dbReference type="Proteomes" id="UP000078148"/>
    </source>
</evidence>
<dbReference type="NCBIfam" id="TIGR04215">
    <property type="entry name" value="choice_anch_A"/>
    <property type="match status" value="1"/>
</dbReference>
<dbReference type="SMART" id="SM00635">
    <property type="entry name" value="BID_2"/>
    <property type="match status" value="3"/>
</dbReference>
<dbReference type="KEGG" id="pbv:AR543_06795"/>
<feature type="domain" description="BIG2" evidence="1">
    <location>
        <begin position="1450"/>
        <end position="1529"/>
    </location>
</feature>
<name>A0A172ZEN2_9BACL</name>
<keyword evidence="3" id="KW-1185">Reference proteome</keyword>
<dbReference type="EMBL" id="CP013023">
    <property type="protein sequence ID" value="ANF95737.1"/>
    <property type="molecule type" value="Genomic_DNA"/>
</dbReference>
<protein>
    <recommendedName>
        <fullName evidence="1">BIG2 domain-containing protein</fullName>
    </recommendedName>
</protein>
<dbReference type="SUPFAM" id="SSF49373">
    <property type="entry name" value="Invasin/intimin cell-adhesion fragments"/>
    <property type="match status" value="2"/>
</dbReference>
<dbReference type="Pfam" id="PF20597">
    <property type="entry name" value="pAdhesive_15"/>
    <property type="match status" value="1"/>
</dbReference>
<reference evidence="3" key="1">
    <citation type="submission" date="2015-10" db="EMBL/GenBank/DDBJ databases">
        <title>Genome of Paenibacillus bovis sp. nov.</title>
        <authorList>
            <person name="Wu Z."/>
            <person name="Gao C."/>
            <person name="Liu Z."/>
            <person name="Zheng H."/>
        </authorList>
    </citation>
    <scope>NUCLEOTIDE SEQUENCE [LARGE SCALE GENOMIC DNA]</scope>
    <source>
        <strain evidence="3">BD3526</strain>
    </source>
</reference>
<dbReference type="InterPro" id="IPR008964">
    <property type="entry name" value="Invasin/intimin_cell_adhesion"/>
</dbReference>
<proteinExistence type="predicted"/>
<dbReference type="STRING" id="1616788.AR543_06795"/>